<organism evidence="13 14">
    <name type="scientific">Trichostrongylus colubriformis</name>
    <name type="common">Black scour worm</name>
    <dbReference type="NCBI Taxonomy" id="6319"/>
    <lineage>
        <taxon>Eukaryota</taxon>
        <taxon>Metazoa</taxon>
        <taxon>Ecdysozoa</taxon>
        <taxon>Nematoda</taxon>
        <taxon>Chromadorea</taxon>
        <taxon>Rhabditida</taxon>
        <taxon>Rhabditina</taxon>
        <taxon>Rhabditomorpha</taxon>
        <taxon>Strongyloidea</taxon>
        <taxon>Trichostrongylidae</taxon>
        <taxon>Trichostrongylus</taxon>
    </lineage>
</organism>
<feature type="compositionally biased region" description="Basic and acidic residues" evidence="11">
    <location>
        <begin position="430"/>
        <end position="469"/>
    </location>
</feature>
<sequence>MIDFLNAFANRAERAILEAERQLRAADIKLQLLEAKLASIPDSAAGESELLAERSQQLAAPTSTSSAINEQKITTMQNQDVAPSPVTTEAVPSEVDSREISASGSNVLLVKDDPAFAKYFRMLKLGVVEPAVKLKMQSEGVDPSVLDNPNAPSPNAIKASVPRKELTEDTSDSSSDFKNLEEIGRGGFGIVYAATHPNGERIALKKICSRAAAERIKGEIRAIRCMRHPNIVQFFEDFIDGNDTYVVMELCELGSMRSYVKKNGPLSDRAAAYVLRQIISAVKYMHREDVLHRDLSTGNVLISRIFSPEKISVKLCDFGLATHLRKGETACTVVGTPGYIAPQVFKQEYDQAADVYSLGGVLYTMLTASDPPSKGPLCFNGLGISAVELIERMMEPDAGKRISLNDIQHSPFMVEYCDIASISRDWSAAGDRRSSARSHERRHSGEYSKERRSGRGRSQDCNRGDEPRLRRATSNPPAVGGRPRFVTGGVDSGIDTRSGGGERRGLRCSATRSAASNAVAAQRSSRTDGEPMWPLPIRRCGGTRLLSAAGRYVIVDDNLLVFEVANKSGFIAKIVTVSIDSYGKQQVTFGRPLHSEVKRPLENDNLIAVDRRHECSPLTSYIYSTNILVRYVVVGSEPFIPGSPGGPRGPSAPGVPGSPGGPSNPCSPIGPVGPGGPSGIGTSSHRPGVPGLPGDPGIPSFPDFPGGPGLPGCPGAPGLPCAPSLPGLPFCPFRPGLPGGPGGPTEQSKQKSVALGISLIPTSGPRSPSIPGCPSFPSNPSGPGRPGGPGGPILHGQHCSSFSCSVALPHFSYSSMSHHERDLYAQIANAVEAMRGRVDKVVFHRPVQFPNAVAKIMENGAFRIVFRDQRRLVQKPGSREVQLHFPDGRKEDVSDPDMLVRFSDVRKFLQDVERVWERQFGLFPLSFSISRETAASPGTARSEVRVPLAVRNSQAQSLLTQRSAPATVGPYGKLSMESSKGLREGMRFKINKNNEVCSVESPDGRYLRVSSVSKSRFIYRSHPGSSEQRFHVI</sequence>
<dbReference type="GO" id="GO:0004674">
    <property type="term" value="F:protein serine/threonine kinase activity"/>
    <property type="evidence" value="ECO:0007669"/>
    <property type="project" value="UniProtKB-KW"/>
</dbReference>
<keyword evidence="14" id="KW-1185">Reference proteome</keyword>
<dbReference type="Pfam" id="PF00069">
    <property type="entry name" value="Pkinase"/>
    <property type="match status" value="1"/>
</dbReference>
<keyword evidence="2" id="KW-0963">Cytoplasm</keyword>
<feature type="compositionally biased region" description="Polar residues" evidence="11">
    <location>
        <begin position="75"/>
        <end position="87"/>
    </location>
</feature>
<dbReference type="Gene3D" id="3.30.1120.120">
    <property type="match status" value="1"/>
</dbReference>
<dbReference type="InterPro" id="IPR000719">
    <property type="entry name" value="Prot_kinase_dom"/>
</dbReference>
<dbReference type="InterPro" id="IPR047108">
    <property type="entry name" value="Plk4-like_POLO_box_2_sf"/>
</dbReference>
<dbReference type="InterPro" id="IPR011009">
    <property type="entry name" value="Kinase-like_dom_sf"/>
</dbReference>
<feature type="compositionally biased region" description="Low complexity" evidence="11">
    <location>
        <begin position="772"/>
        <end position="782"/>
    </location>
</feature>
<name>A0AAN8FEG1_TRICO</name>
<dbReference type="InterPro" id="IPR019309">
    <property type="entry name" value="WASHC3"/>
</dbReference>
<feature type="region of interest" description="Disordered" evidence="11">
    <location>
        <begin position="75"/>
        <end position="97"/>
    </location>
</feature>
<dbReference type="EMBL" id="WIXE01016521">
    <property type="protein sequence ID" value="KAK5972567.1"/>
    <property type="molecule type" value="Genomic_DNA"/>
</dbReference>
<evidence type="ECO:0000259" key="12">
    <source>
        <dbReference type="PROSITE" id="PS50011"/>
    </source>
</evidence>
<dbReference type="PROSITE" id="PS00107">
    <property type="entry name" value="PROTEIN_KINASE_ATP"/>
    <property type="match status" value="1"/>
</dbReference>
<evidence type="ECO:0000256" key="9">
    <source>
        <dbReference type="PROSITE-ProRule" id="PRU10141"/>
    </source>
</evidence>
<dbReference type="InterPro" id="IPR040733">
    <property type="entry name" value="Zyg-1_PB1"/>
</dbReference>
<keyword evidence="4" id="KW-0808">Transferase</keyword>
<comment type="caution">
    <text evidence="13">The sequence shown here is derived from an EMBL/GenBank/DDBJ whole genome shotgun (WGS) entry which is preliminary data.</text>
</comment>
<dbReference type="GO" id="GO:0005814">
    <property type="term" value="C:centriole"/>
    <property type="evidence" value="ECO:0007669"/>
    <property type="project" value="UniProtKB-SubCell"/>
</dbReference>
<dbReference type="Gene3D" id="3.30.1120.130">
    <property type="match status" value="1"/>
</dbReference>
<keyword evidence="7 9" id="KW-0067">ATP-binding</keyword>
<feature type="domain" description="Protein kinase" evidence="12">
    <location>
        <begin position="177"/>
        <end position="413"/>
    </location>
</feature>
<evidence type="ECO:0000313" key="13">
    <source>
        <dbReference type="EMBL" id="KAK5972567.1"/>
    </source>
</evidence>
<gene>
    <name evidence="13" type="ORF">GCK32_005621</name>
</gene>
<accession>A0AAN8FEG1</accession>
<evidence type="ECO:0000256" key="6">
    <source>
        <dbReference type="ARBA" id="ARBA00022777"/>
    </source>
</evidence>
<proteinExistence type="predicted"/>
<evidence type="ECO:0000313" key="14">
    <source>
        <dbReference type="Proteomes" id="UP001331761"/>
    </source>
</evidence>
<dbReference type="AlphaFoldDB" id="A0AAN8FEG1"/>
<feature type="coiled-coil region" evidence="10">
    <location>
        <begin position="2"/>
        <end position="36"/>
    </location>
</feature>
<dbReference type="Pfam" id="PF18544">
    <property type="entry name" value="Polo_box_3"/>
    <property type="match status" value="1"/>
</dbReference>
<keyword evidence="8" id="KW-0206">Cytoskeleton</keyword>
<evidence type="ECO:0000256" key="8">
    <source>
        <dbReference type="ARBA" id="ARBA00023212"/>
    </source>
</evidence>
<feature type="compositionally biased region" description="Low complexity" evidence="11">
    <location>
        <begin position="509"/>
        <end position="524"/>
    </location>
</feature>
<dbReference type="InterPro" id="IPR008266">
    <property type="entry name" value="Tyr_kinase_AS"/>
</dbReference>
<feature type="region of interest" description="Disordered" evidence="11">
    <location>
        <begin position="141"/>
        <end position="178"/>
    </location>
</feature>
<dbReference type="PANTHER" id="PTHR24345:SF91">
    <property type="entry name" value="SERINE_THREONINE-PROTEIN KINASE PLK4"/>
    <property type="match status" value="1"/>
</dbReference>
<dbReference type="GO" id="GO:0005634">
    <property type="term" value="C:nucleus"/>
    <property type="evidence" value="ECO:0007669"/>
    <property type="project" value="TreeGrafter"/>
</dbReference>
<dbReference type="Proteomes" id="UP001331761">
    <property type="component" value="Unassembled WGS sequence"/>
</dbReference>
<dbReference type="Gene3D" id="1.10.510.10">
    <property type="entry name" value="Transferase(Phosphotransferase) domain 1"/>
    <property type="match status" value="1"/>
</dbReference>
<dbReference type="InterPro" id="IPR040734">
    <property type="entry name" value="Zyg-1_PB2"/>
</dbReference>
<evidence type="ECO:0000256" key="5">
    <source>
        <dbReference type="ARBA" id="ARBA00022741"/>
    </source>
</evidence>
<feature type="region of interest" description="Disordered" evidence="11">
    <location>
        <begin position="428"/>
        <end position="530"/>
    </location>
</feature>
<keyword evidence="6" id="KW-0418">Kinase</keyword>
<feature type="region of interest" description="Disordered" evidence="11">
    <location>
        <begin position="643"/>
        <end position="709"/>
    </location>
</feature>
<dbReference type="GO" id="GO:0005524">
    <property type="term" value="F:ATP binding"/>
    <property type="evidence" value="ECO:0007669"/>
    <property type="project" value="UniProtKB-UniRule"/>
</dbReference>
<dbReference type="PROSITE" id="PS50011">
    <property type="entry name" value="PROTEIN_KINASE_DOM"/>
    <property type="match status" value="1"/>
</dbReference>
<evidence type="ECO:0000256" key="2">
    <source>
        <dbReference type="ARBA" id="ARBA00022490"/>
    </source>
</evidence>
<protein>
    <recommendedName>
        <fullName evidence="12">Protein kinase domain-containing protein</fullName>
    </recommendedName>
</protein>
<dbReference type="InterPro" id="IPR017441">
    <property type="entry name" value="Protein_kinase_ATP_BS"/>
</dbReference>
<evidence type="ECO:0000256" key="3">
    <source>
        <dbReference type="ARBA" id="ARBA00022527"/>
    </source>
</evidence>
<evidence type="ECO:0000256" key="10">
    <source>
        <dbReference type="SAM" id="Coils"/>
    </source>
</evidence>
<dbReference type="SUPFAM" id="SSF56112">
    <property type="entry name" value="Protein kinase-like (PK-like)"/>
    <property type="match status" value="1"/>
</dbReference>
<evidence type="ECO:0000256" key="4">
    <source>
        <dbReference type="ARBA" id="ARBA00022679"/>
    </source>
</evidence>
<dbReference type="Pfam" id="PF18531">
    <property type="entry name" value="Polo_box_2"/>
    <property type="match status" value="1"/>
</dbReference>
<dbReference type="GO" id="GO:0071203">
    <property type="term" value="C:WASH complex"/>
    <property type="evidence" value="ECO:0007669"/>
    <property type="project" value="InterPro"/>
</dbReference>
<keyword evidence="10" id="KW-0175">Coiled coil</keyword>
<evidence type="ECO:0000256" key="1">
    <source>
        <dbReference type="ARBA" id="ARBA00004114"/>
    </source>
</evidence>
<evidence type="ECO:0000256" key="7">
    <source>
        <dbReference type="ARBA" id="ARBA00022840"/>
    </source>
</evidence>
<dbReference type="PROSITE" id="PS00109">
    <property type="entry name" value="PROTEIN_KINASE_TYR"/>
    <property type="match status" value="1"/>
</dbReference>
<dbReference type="PANTHER" id="PTHR24345">
    <property type="entry name" value="SERINE/THREONINE-PROTEIN KINASE PLK"/>
    <property type="match status" value="1"/>
</dbReference>
<feature type="region of interest" description="Disordered" evidence="11">
    <location>
        <begin position="759"/>
        <end position="792"/>
    </location>
</feature>
<reference evidence="13 14" key="1">
    <citation type="submission" date="2019-10" db="EMBL/GenBank/DDBJ databases">
        <title>Assembly and Annotation for the nematode Trichostrongylus colubriformis.</title>
        <authorList>
            <person name="Martin J."/>
        </authorList>
    </citation>
    <scope>NUCLEOTIDE SEQUENCE [LARGE SCALE GENOMIC DNA]</scope>
    <source>
        <strain evidence="13">G859</strain>
        <tissue evidence="13">Whole worm</tissue>
    </source>
</reference>
<dbReference type="Pfam" id="PF10152">
    <property type="entry name" value="CCDC53"/>
    <property type="match status" value="1"/>
</dbReference>
<keyword evidence="5 9" id="KW-0547">Nucleotide-binding</keyword>
<comment type="subcellular location">
    <subcellularLocation>
        <location evidence="1">Cytoplasm</location>
        <location evidence="1">Cytoskeleton</location>
        <location evidence="1">Microtubule organizing center</location>
        <location evidence="1">Centrosome</location>
        <location evidence="1">Centriole</location>
    </subcellularLocation>
</comment>
<keyword evidence="3" id="KW-0723">Serine/threonine-protein kinase</keyword>
<evidence type="ECO:0000256" key="11">
    <source>
        <dbReference type="SAM" id="MobiDB-lite"/>
    </source>
</evidence>
<feature type="compositionally biased region" description="Low complexity" evidence="11">
    <location>
        <begin position="649"/>
        <end position="670"/>
    </location>
</feature>
<feature type="compositionally biased region" description="Low complexity" evidence="11">
    <location>
        <begin position="695"/>
        <end position="704"/>
    </location>
</feature>
<dbReference type="InterPro" id="IPR046437">
    <property type="entry name" value="Ser_Thr-PK_POLO_box_1_sf"/>
</dbReference>
<feature type="binding site" evidence="9">
    <location>
        <position position="205"/>
    </location>
    <ligand>
        <name>ATP</name>
        <dbReference type="ChEBI" id="CHEBI:30616"/>
    </ligand>
</feature>